<evidence type="ECO:0000256" key="4">
    <source>
        <dbReference type="ARBA" id="ARBA00022475"/>
    </source>
</evidence>
<evidence type="ECO:0000313" key="18">
    <source>
        <dbReference type="Proteomes" id="UP000628463"/>
    </source>
</evidence>
<name>A0ABR7FY62_9FIRM</name>
<dbReference type="Gene3D" id="3.30.565.10">
    <property type="entry name" value="Histidine kinase-like ATPase, C-terminal domain"/>
    <property type="match status" value="1"/>
</dbReference>
<keyword evidence="8" id="KW-0547">Nucleotide-binding</keyword>
<keyword evidence="18" id="KW-1185">Reference proteome</keyword>
<evidence type="ECO:0000313" key="17">
    <source>
        <dbReference type="EMBL" id="MBC5679758.1"/>
    </source>
</evidence>
<dbReference type="PROSITE" id="PS50109">
    <property type="entry name" value="HIS_KIN"/>
    <property type="match status" value="1"/>
</dbReference>
<dbReference type="InterPro" id="IPR003660">
    <property type="entry name" value="HAMP_dom"/>
</dbReference>
<accession>A0ABR7FY62</accession>
<dbReference type="CDD" id="cd00082">
    <property type="entry name" value="HisKA"/>
    <property type="match status" value="1"/>
</dbReference>
<protein>
    <recommendedName>
        <fullName evidence="3">histidine kinase</fullName>
        <ecNumber evidence="3">2.7.13.3</ecNumber>
    </recommendedName>
</protein>
<dbReference type="CDD" id="cd06225">
    <property type="entry name" value="HAMP"/>
    <property type="match status" value="1"/>
</dbReference>
<dbReference type="InterPro" id="IPR036097">
    <property type="entry name" value="HisK_dim/P_sf"/>
</dbReference>
<evidence type="ECO:0000256" key="7">
    <source>
        <dbReference type="ARBA" id="ARBA00022692"/>
    </source>
</evidence>
<dbReference type="InterPro" id="IPR036890">
    <property type="entry name" value="HATPase_C_sf"/>
</dbReference>
<evidence type="ECO:0000256" key="14">
    <source>
        <dbReference type="SAM" id="Phobius"/>
    </source>
</evidence>
<dbReference type="PANTHER" id="PTHR45528">
    <property type="entry name" value="SENSOR HISTIDINE KINASE CPXA"/>
    <property type="match status" value="1"/>
</dbReference>
<evidence type="ECO:0000256" key="6">
    <source>
        <dbReference type="ARBA" id="ARBA00022679"/>
    </source>
</evidence>
<keyword evidence="12" id="KW-0902">Two-component regulatory system</keyword>
<evidence type="ECO:0000256" key="1">
    <source>
        <dbReference type="ARBA" id="ARBA00000085"/>
    </source>
</evidence>
<comment type="subcellular location">
    <subcellularLocation>
        <location evidence="2">Cell membrane</location>
        <topology evidence="2">Multi-pass membrane protein</topology>
    </subcellularLocation>
</comment>
<dbReference type="InterPro" id="IPR003661">
    <property type="entry name" value="HisK_dim/P_dom"/>
</dbReference>
<comment type="caution">
    <text evidence="17">The sequence shown here is derived from an EMBL/GenBank/DDBJ whole genome shotgun (WGS) entry which is preliminary data.</text>
</comment>
<feature type="transmembrane region" description="Helical" evidence="14">
    <location>
        <begin position="178"/>
        <end position="197"/>
    </location>
</feature>
<dbReference type="EMBL" id="JACOPD010000001">
    <property type="protein sequence ID" value="MBC5679758.1"/>
    <property type="molecule type" value="Genomic_DNA"/>
</dbReference>
<dbReference type="SMART" id="SM00387">
    <property type="entry name" value="HATPase_c"/>
    <property type="match status" value="1"/>
</dbReference>
<organism evidence="17 18">
    <name type="scientific">Lachnospira hominis</name>
    <name type="common">ex Liu et al. 2021</name>
    <dbReference type="NCBI Taxonomy" id="2763051"/>
    <lineage>
        <taxon>Bacteria</taxon>
        <taxon>Bacillati</taxon>
        <taxon>Bacillota</taxon>
        <taxon>Clostridia</taxon>
        <taxon>Lachnospirales</taxon>
        <taxon>Lachnospiraceae</taxon>
        <taxon>Lachnospira</taxon>
    </lineage>
</organism>
<evidence type="ECO:0000256" key="11">
    <source>
        <dbReference type="ARBA" id="ARBA00022989"/>
    </source>
</evidence>
<keyword evidence="9 17" id="KW-0418">Kinase</keyword>
<keyword evidence="6" id="KW-0808">Transferase</keyword>
<keyword evidence="13 14" id="KW-0472">Membrane</keyword>
<dbReference type="Gene3D" id="1.10.287.130">
    <property type="match status" value="1"/>
</dbReference>
<evidence type="ECO:0000256" key="13">
    <source>
        <dbReference type="ARBA" id="ARBA00023136"/>
    </source>
</evidence>
<keyword evidence="11 14" id="KW-1133">Transmembrane helix</keyword>
<dbReference type="PRINTS" id="PR00344">
    <property type="entry name" value="BCTRLSENSOR"/>
</dbReference>
<dbReference type="GO" id="GO:0016301">
    <property type="term" value="F:kinase activity"/>
    <property type="evidence" value="ECO:0007669"/>
    <property type="project" value="UniProtKB-KW"/>
</dbReference>
<evidence type="ECO:0000256" key="8">
    <source>
        <dbReference type="ARBA" id="ARBA00022741"/>
    </source>
</evidence>
<feature type="transmembrane region" description="Helical" evidence="14">
    <location>
        <begin position="6"/>
        <end position="29"/>
    </location>
</feature>
<dbReference type="SMART" id="SM00304">
    <property type="entry name" value="HAMP"/>
    <property type="match status" value="1"/>
</dbReference>
<proteinExistence type="predicted"/>
<evidence type="ECO:0000259" key="15">
    <source>
        <dbReference type="PROSITE" id="PS50109"/>
    </source>
</evidence>
<dbReference type="InterPro" id="IPR004358">
    <property type="entry name" value="Sig_transdc_His_kin-like_C"/>
</dbReference>
<evidence type="ECO:0000259" key="16">
    <source>
        <dbReference type="PROSITE" id="PS50885"/>
    </source>
</evidence>
<dbReference type="InterPro" id="IPR003594">
    <property type="entry name" value="HATPase_dom"/>
</dbReference>
<evidence type="ECO:0000256" key="2">
    <source>
        <dbReference type="ARBA" id="ARBA00004651"/>
    </source>
</evidence>
<evidence type="ECO:0000256" key="10">
    <source>
        <dbReference type="ARBA" id="ARBA00022840"/>
    </source>
</evidence>
<dbReference type="Pfam" id="PF00512">
    <property type="entry name" value="HisKA"/>
    <property type="match status" value="1"/>
</dbReference>
<evidence type="ECO:0000256" key="9">
    <source>
        <dbReference type="ARBA" id="ARBA00022777"/>
    </source>
</evidence>
<dbReference type="SUPFAM" id="SSF158472">
    <property type="entry name" value="HAMP domain-like"/>
    <property type="match status" value="1"/>
</dbReference>
<dbReference type="Pfam" id="PF02518">
    <property type="entry name" value="HATPase_c"/>
    <property type="match status" value="1"/>
</dbReference>
<keyword evidence="7 14" id="KW-0812">Transmembrane</keyword>
<keyword evidence="10" id="KW-0067">ATP-binding</keyword>
<evidence type="ECO:0000256" key="3">
    <source>
        <dbReference type="ARBA" id="ARBA00012438"/>
    </source>
</evidence>
<sequence>MKFNLLTKYILIYVSVAIIGFVGVTVISYKIDYNRVYSEQTENMYRQAVSIAAEFAPDYFSNDKLKLIQLELHTITELDHSRIMFVDMDGNVILDTQYNNMNEEVDENGILYTINNFDVSKLGTNHSMNGNFYGVFTEKNVSVFAPITNKFVMKGYVVVHMPESVITDRVYTTFNTNYITLLIILVLNSAFIILYIIHIHNPLKDITNAIKEYGRGNLSYKVAVGHNDEIGQLSASLNYMATQINEMDQFQQKFLSNISHDFRSPLTSIKGYLEAIADGTIPPEMINKYINIVLFETDRLTKLTSNILTLNELDPKSVRLDISSFDINALIKHTIETFEGTCKKKKIQFQLTFSAEKELVSADKVKIGQVIYNLVDNSIKFSSENSNIFISVKEKGEKAYISVKDSGAGISKENIDRIWDRFYKSDSSRGRDKKGSGLGLSIVKETLLAHNENIDVISTVGVGTEFIFSLPIAKSAENT</sequence>
<reference evidence="17 18" key="1">
    <citation type="submission" date="2020-08" db="EMBL/GenBank/DDBJ databases">
        <title>Genome public.</title>
        <authorList>
            <person name="Liu C."/>
            <person name="Sun Q."/>
        </authorList>
    </citation>
    <scope>NUCLEOTIDE SEQUENCE [LARGE SCALE GENOMIC DNA]</scope>
    <source>
        <strain evidence="17 18">NSJ-43</strain>
    </source>
</reference>
<dbReference type="Proteomes" id="UP000628463">
    <property type="component" value="Unassembled WGS sequence"/>
</dbReference>
<feature type="domain" description="HAMP" evidence="16">
    <location>
        <begin position="197"/>
        <end position="249"/>
    </location>
</feature>
<dbReference type="Gene3D" id="6.10.340.10">
    <property type="match status" value="1"/>
</dbReference>
<dbReference type="PROSITE" id="PS50885">
    <property type="entry name" value="HAMP"/>
    <property type="match status" value="1"/>
</dbReference>
<feature type="domain" description="Histidine kinase" evidence="15">
    <location>
        <begin position="257"/>
        <end position="474"/>
    </location>
</feature>
<dbReference type="SMART" id="SM00388">
    <property type="entry name" value="HisKA"/>
    <property type="match status" value="1"/>
</dbReference>
<gene>
    <name evidence="17" type="ORF">H8S01_02105</name>
</gene>
<evidence type="ECO:0000256" key="12">
    <source>
        <dbReference type="ARBA" id="ARBA00023012"/>
    </source>
</evidence>
<dbReference type="InterPro" id="IPR005467">
    <property type="entry name" value="His_kinase_dom"/>
</dbReference>
<dbReference type="EC" id="2.7.13.3" evidence="3"/>
<dbReference type="SUPFAM" id="SSF47384">
    <property type="entry name" value="Homodimeric domain of signal transducing histidine kinase"/>
    <property type="match status" value="1"/>
</dbReference>
<keyword evidence="4" id="KW-1003">Cell membrane</keyword>
<dbReference type="RefSeq" id="WP_021865199.1">
    <property type="nucleotide sequence ID" value="NZ_JACOPD010000001.1"/>
</dbReference>
<comment type="catalytic activity">
    <reaction evidence="1">
        <text>ATP + protein L-histidine = ADP + protein N-phospho-L-histidine.</text>
        <dbReference type="EC" id="2.7.13.3"/>
    </reaction>
</comment>
<dbReference type="InterPro" id="IPR050398">
    <property type="entry name" value="HssS/ArlS-like"/>
</dbReference>
<dbReference type="Pfam" id="PF00672">
    <property type="entry name" value="HAMP"/>
    <property type="match status" value="1"/>
</dbReference>
<keyword evidence="5" id="KW-0597">Phosphoprotein</keyword>
<dbReference type="SUPFAM" id="SSF55874">
    <property type="entry name" value="ATPase domain of HSP90 chaperone/DNA topoisomerase II/histidine kinase"/>
    <property type="match status" value="1"/>
</dbReference>
<dbReference type="PANTHER" id="PTHR45528:SF1">
    <property type="entry name" value="SENSOR HISTIDINE KINASE CPXA"/>
    <property type="match status" value="1"/>
</dbReference>
<evidence type="ECO:0000256" key="5">
    <source>
        <dbReference type="ARBA" id="ARBA00022553"/>
    </source>
</evidence>